<reference evidence="1 2" key="1">
    <citation type="submission" date="2016-02" db="EMBL/GenBank/DDBJ databases">
        <title>Genome sequence of Halalkalicoccus paucihalophilus DSM 24557.</title>
        <authorList>
            <person name="Poehlein A."/>
            <person name="Daniel R."/>
        </authorList>
    </citation>
    <scope>NUCLEOTIDE SEQUENCE [LARGE SCALE GENOMIC DNA]</scope>
    <source>
        <strain evidence="1 2">DSM 24557</strain>
    </source>
</reference>
<evidence type="ECO:0000313" key="1">
    <source>
        <dbReference type="EMBL" id="KYH24184.1"/>
    </source>
</evidence>
<sequence length="47" mass="5494">MCMAPLENRFSVYCATLKILSAHMIEVHIAERIDKLIVVWIQLHLRS</sequence>
<keyword evidence="2" id="KW-1185">Reference proteome</keyword>
<dbReference type="AlphaFoldDB" id="A0A151A9B3"/>
<evidence type="ECO:0000313" key="2">
    <source>
        <dbReference type="Proteomes" id="UP000075321"/>
    </source>
</evidence>
<dbReference type="EMBL" id="LTAZ01000015">
    <property type="protein sequence ID" value="KYH24184.1"/>
    <property type="molecule type" value="Genomic_DNA"/>
</dbReference>
<comment type="caution">
    <text evidence="1">The sequence shown here is derived from an EMBL/GenBank/DDBJ whole genome shotgun (WGS) entry which is preliminary data.</text>
</comment>
<name>A0A151A9B3_9EURY</name>
<accession>A0A151A9B3</accession>
<dbReference type="Proteomes" id="UP000075321">
    <property type="component" value="Unassembled WGS sequence"/>
</dbReference>
<proteinExistence type="predicted"/>
<gene>
    <name evidence="1" type="ORF">HAPAU_36550</name>
</gene>
<protein>
    <submittedName>
        <fullName evidence="1">Uncharacterized protein</fullName>
    </submittedName>
</protein>
<organism evidence="1 2">
    <name type="scientific">Halalkalicoccus paucihalophilus</name>
    <dbReference type="NCBI Taxonomy" id="1008153"/>
    <lineage>
        <taxon>Archaea</taxon>
        <taxon>Methanobacteriati</taxon>
        <taxon>Methanobacteriota</taxon>
        <taxon>Stenosarchaea group</taxon>
        <taxon>Halobacteria</taxon>
        <taxon>Halobacteriales</taxon>
        <taxon>Halococcaceae</taxon>
        <taxon>Halalkalicoccus</taxon>
    </lineage>
</organism>